<organism evidence="6 7">
    <name type="scientific">Cochleicola gelatinilyticus</name>
    <dbReference type="NCBI Taxonomy" id="1763537"/>
    <lineage>
        <taxon>Bacteria</taxon>
        <taxon>Pseudomonadati</taxon>
        <taxon>Bacteroidota</taxon>
        <taxon>Flavobacteriia</taxon>
        <taxon>Flavobacteriales</taxon>
        <taxon>Flavobacteriaceae</taxon>
        <taxon>Cochleicola</taxon>
    </lineage>
</organism>
<dbReference type="InterPro" id="IPR027417">
    <property type="entry name" value="P-loop_NTPase"/>
</dbReference>
<keyword evidence="3" id="KW-0067">ATP-binding</keyword>
<evidence type="ECO:0000256" key="1">
    <source>
        <dbReference type="ARBA" id="ARBA00022448"/>
    </source>
</evidence>
<dbReference type="InterPro" id="IPR003439">
    <property type="entry name" value="ABC_transporter-like_ATP-bd"/>
</dbReference>
<evidence type="ECO:0000256" key="3">
    <source>
        <dbReference type="ARBA" id="ARBA00022840"/>
    </source>
</evidence>
<dbReference type="FunFam" id="3.40.50.300:FF:000032">
    <property type="entry name" value="Export ABC transporter ATP-binding protein"/>
    <property type="match status" value="1"/>
</dbReference>
<reference evidence="6 7" key="1">
    <citation type="submission" date="2016-02" db="EMBL/GenBank/DDBJ databases">
        <title>Ulvibacter sp. LPB0005, isolated from Thais luteostoma.</title>
        <authorList>
            <person name="Shin S.-K."/>
            <person name="Yi H."/>
        </authorList>
    </citation>
    <scope>NUCLEOTIDE SEQUENCE [LARGE SCALE GENOMIC DNA]</scope>
    <source>
        <strain evidence="6 7">LPB0005</strain>
    </source>
</reference>
<evidence type="ECO:0000313" key="6">
    <source>
        <dbReference type="EMBL" id="OAB81832.1"/>
    </source>
</evidence>
<dbReference type="Gene3D" id="3.40.50.300">
    <property type="entry name" value="P-loop containing nucleotide triphosphate hydrolases"/>
    <property type="match status" value="1"/>
</dbReference>
<keyword evidence="2" id="KW-0547">Nucleotide-binding</keyword>
<dbReference type="PANTHER" id="PTHR24220:SF86">
    <property type="entry name" value="ABC TRANSPORTER ABCH.1"/>
    <property type="match status" value="1"/>
</dbReference>
<dbReference type="InterPro" id="IPR017911">
    <property type="entry name" value="MacB-like_ATP-bd"/>
</dbReference>
<dbReference type="GO" id="GO:0016887">
    <property type="term" value="F:ATP hydrolysis activity"/>
    <property type="evidence" value="ECO:0007669"/>
    <property type="project" value="InterPro"/>
</dbReference>
<proteinExistence type="inferred from homology"/>
<name>A0A167KFE7_9FLAO</name>
<dbReference type="CDD" id="cd03255">
    <property type="entry name" value="ABC_MJ0796_LolCDE_FtsE"/>
    <property type="match status" value="1"/>
</dbReference>
<protein>
    <submittedName>
        <fullName evidence="6">ABC transporter</fullName>
    </submittedName>
</protein>
<dbReference type="PANTHER" id="PTHR24220">
    <property type="entry name" value="IMPORT ATP-BINDING PROTEIN"/>
    <property type="match status" value="1"/>
</dbReference>
<dbReference type="PROSITE" id="PS00211">
    <property type="entry name" value="ABC_TRANSPORTER_1"/>
    <property type="match status" value="1"/>
</dbReference>
<gene>
    <name evidence="6" type="ORF">ULVI_00405</name>
</gene>
<evidence type="ECO:0000313" key="7">
    <source>
        <dbReference type="Proteomes" id="UP000077013"/>
    </source>
</evidence>
<evidence type="ECO:0000259" key="5">
    <source>
        <dbReference type="PROSITE" id="PS50893"/>
    </source>
</evidence>
<keyword evidence="1" id="KW-0813">Transport</keyword>
<dbReference type="RefSeq" id="WP_068588208.1">
    <property type="nucleotide sequence ID" value="NZ_LRXL01000001.1"/>
</dbReference>
<evidence type="ECO:0000256" key="2">
    <source>
        <dbReference type="ARBA" id="ARBA00022741"/>
    </source>
</evidence>
<dbReference type="GO" id="GO:0005524">
    <property type="term" value="F:ATP binding"/>
    <property type="evidence" value="ECO:0007669"/>
    <property type="project" value="UniProtKB-KW"/>
</dbReference>
<dbReference type="Pfam" id="PF00005">
    <property type="entry name" value="ABC_tran"/>
    <property type="match status" value="1"/>
</dbReference>
<dbReference type="Proteomes" id="UP000077013">
    <property type="component" value="Unassembled WGS sequence"/>
</dbReference>
<keyword evidence="7" id="KW-1185">Reference proteome</keyword>
<feature type="domain" description="ABC transporter" evidence="5">
    <location>
        <begin position="5"/>
        <end position="229"/>
    </location>
</feature>
<dbReference type="InterPro" id="IPR003593">
    <property type="entry name" value="AAA+_ATPase"/>
</dbReference>
<dbReference type="PROSITE" id="PS50893">
    <property type="entry name" value="ABC_TRANSPORTER_2"/>
    <property type="match status" value="1"/>
</dbReference>
<accession>A0A167KFE7</accession>
<dbReference type="OrthoDB" id="9782239at2"/>
<dbReference type="SMART" id="SM00382">
    <property type="entry name" value="AAA"/>
    <property type="match status" value="1"/>
</dbReference>
<comment type="caution">
    <text evidence="6">The sequence shown here is derived from an EMBL/GenBank/DDBJ whole genome shotgun (WGS) entry which is preliminary data.</text>
</comment>
<dbReference type="EMBL" id="LRXL01000001">
    <property type="protein sequence ID" value="OAB81832.1"/>
    <property type="molecule type" value="Genomic_DNA"/>
</dbReference>
<dbReference type="InterPro" id="IPR017871">
    <property type="entry name" value="ABC_transporter-like_CS"/>
</dbReference>
<evidence type="ECO:0000256" key="4">
    <source>
        <dbReference type="ARBA" id="ARBA00038388"/>
    </source>
</evidence>
<dbReference type="GO" id="GO:0022857">
    <property type="term" value="F:transmembrane transporter activity"/>
    <property type="evidence" value="ECO:0007669"/>
    <property type="project" value="TreeGrafter"/>
</dbReference>
<dbReference type="GO" id="GO:0005886">
    <property type="term" value="C:plasma membrane"/>
    <property type="evidence" value="ECO:0007669"/>
    <property type="project" value="TreeGrafter"/>
</dbReference>
<dbReference type="GO" id="GO:0098796">
    <property type="term" value="C:membrane protein complex"/>
    <property type="evidence" value="ECO:0007669"/>
    <property type="project" value="UniProtKB-ARBA"/>
</dbReference>
<dbReference type="AlphaFoldDB" id="A0A167KFE7"/>
<dbReference type="InterPro" id="IPR015854">
    <property type="entry name" value="ABC_transpr_LolD-like"/>
</dbReference>
<dbReference type="SUPFAM" id="SSF52540">
    <property type="entry name" value="P-loop containing nucleoside triphosphate hydrolases"/>
    <property type="match status" value="1"/>
</dbReference>
<dbReference type="STRING" id="1763537.ULVI_00405"/>
<comment type="similarity">
    <text evidence="4">Belongs to the ABC transporter superfamily. Macrolide exporter (TC 3.A.1.122) family.</text>
</comment>
<sequence>MSKILKITGLEKTYSSGNKQLTVLRDISFEVEKGQTFSIVGPSGSGKTTLLGLCAGLDAPSAGSVVLCGQDLKTLNEDQRAQLRNEEVGFIFQNFQLLPTLTALENVSVPLELQGAKDAIQKSKNLLEKVGLADRVHHYPSQLSGGEQQRVALARAFANAPSILFADEPTGNLDAETGEKVIQLLLDLNKENGTTLVIITHDLELANRTQQILKLKGGKIVTNQPTAAF</sequence>